<feature type="transmembrane region" description="Helical" evidence="5">
    <location>
        <begin position="240"/>
        <end position="261"/>
    </location>
</feature>
<dbReference type="AlphaFoldDB" id="A0ABD6BT03"/>
<evidence type="ECO:0000313" key="6">
    <source>
        <dbReference type="EMBL" id="MFD1568156.1"/>
    </source>
</evidence>
<sequence>MRRSGTGGHGERLRAVAVVSRLSATVGYNAASVLLAVGLGVHTGGPPGTAALLAAGGYALATMFGKLQASVADAIHDRAADAANPEKSTIAAAVETLGLRGAWALLVAYLLAAVAFYGVVAARTGGWVLAAGAAVIAFGFTYSYPPRFKEWGIWNHVVTTGVDAGLLVLPVAVLVAGVVAPATLVAVGVVACYSFGYHVLHQAADVHFDRQAGIETFATALGVADSVKVGALATGAATGFSLALGYPIAAVVLGAITAFYVDTYYAVQGTDPESASRVLSSRFNIAWVATVANGALAAAVWRRALGVGFVTF</sequence>
<feature type="transmembrane region" description="Helical" evidence="5">
    <location>
        <begin position="164"/>
        <end position="193"/>
    </location>
</feature>
<evidence type="ECO:0000256" key="1">
    <source>
        <dbReference type="ARBA" id="ARBA00004651"/>
    </source>
</evidence>
<gene>
    <name evidence="6" type="ORF">ACFSAU_11685</name>
</gene>
<keyword evidence="7" id="KW-1185">Reference proteome</keyword>
<feature type="transmembrane region" description="Helical" evidence="5">
    <location>
        <begin position="127"/>
        <end position="144"/>
    </location>
</feature>
<reference evidence="6 7" key="1">
    <citation type="journal article" date="2019" name="Int. J. Syst. Evol. Microbiol.">
        <title>The Global Catalogue of Microorganisms (GCM) 10K type strain sequencing project: providing services to taxonomists for standard genome sequencing and annotation.</title>
        <authorList>
            <consortium name="The Broad Institute Genomics Platform"/>
            <consortium name="The Broad Institute Genome Sequencing Center for Infectious Disease"/>
            <person name="Wu L."/>
            <person name="Ma J."/>
        </authorList>
    </citation>
    <scope>NUCLEOTIDE SEQUENCE [LARGE SCALE GENOMIC DNA]</scope>
    <source>
        <strain evidence="6 7">CGMCC 1.12859</strain>
    </source>
</reference>
<evidence type="ECO:0000256" key="3">
    <source>
        <dbReference type="ARBA" id="ARBA00022989"/>
    </source>
</evidence>
<dbReference type="RefSeq" id="WP_267647864.1">
    <property type="nucleotide sequence ID" value="NZ_JANHGR010000002.1"/>
</dbReference>
<dbReference type="InterPro" id="IPR044878">
    <property type="entry name" value="UbiA_sf"/>
</dbReference>
<dbReference type="GO" id="GO:0005886">
    <property type="term" value="C:plasma membrane"/>
    <property type="evidence" value="ECO:0007669"/>
    <property type="project" value="UniProtKB-SubCell"/>
</dbReference>
<dbReference type="InterPro" id="IPR000537">
    <property type="entry name" value="UbiA_prenyltransferase"/>
</dbReference>
<keyword evidence="4 5" id="KW-0472">Membrane</keyword>
<keyword evidence="2 5" id="KW-0812">Transmembrane</keyword>
<organism evidence="6 7">
    <name type="scientific">Halolamina litorea</name>
    <dbReference type="NCBI Taxonomy" id="1515593"/>
    <lineage>
        <taxon>Archaea</taxon>
        <taxon>Methanobacteriati</taxon>
        <taxon>Methanobacteriota</taxon>
        <taxon>Stenosarchaea group</taxon>
        <taxon>Halobacteria</taxon>
        <taxon>Halobacteriales</taxon>
        <taxon>Haloferacaceae</taxon>
    </lineage>
</organism>
<proteinExistence type="predicted"/>
<dbReference type="Pfam" id="PF01040">
    <property type="entry name" value="UbiA"/>
    <property type="match status" value="1"/>
</dbReference>
<evidence type="ECO:0000313" key="7">
    <source>
        <dbReference type="Proteomes" id="UP001597139"/>
    </source>
</evidence>
<protein>
    <submittedName>
        <fullName evidence="6">UbiA family prenyltransferase</fullName>
    </submittedName>
</protein>
<comment type="subcellular location">
    <subcellularLocation>
        <location evidence="1">Cell membrane</location>
        <topology evidence="1">Multi-pass membrane protein</topology>
    </subcellularLocation>
</comment>
<keyword evidence="3 5" id="KW-1133">Transmembrane helix</keyword>
<dbReference type="Proteomes" id="UP001597139">
    <property type="component" value="Unassembled WGS sequence"/>
</dbReference>
<comment type="caution">
    <text evidence="6">The sequence shown here is derived from an EMBL/GenBank/DDBJ whole genome shotgun (WGS) entry which is preliminary data.</text>
</comment>
<feature type="transmembrane region" description="Helical" evidence="5">
    <location>
        <begin position="102"/>
        <end position="120"/>
    </location>
</feature>
<feature type="transmembrane region" description="Helical" evidence="5">
    <location>
        <begin position="281"/>
        <end position="301"/>
    </location>
</feature>
<dbReference type="Gene3D" id="1.20.120.1780">
    <property type="entry name" value="UbiA prenyltransferase"/>
    <property type="match status" value="1"/>
</dbReference>
<evidence type="ECO:0000256" key="4">
    <source>
        <dbReference type="ARBA" id="ARBA00023136"/>
    </source>
</evidence>
<evidence type="ECO:0000256" key="2">
    <source>
        <dbReference type="ARBA" id="ARBA00022692"/>
    </source>
</evidence>
<accession>A0ABD6BT03</accession>
<dbReference type="EMBL" id="JBHUCZ010000010">
    <property type="protein sequence ID" value="MFD1568156.1"/>
    <property type="molecule type" value="Genomic_DNA"/>
</dbReference>
<name>A0ABD6BT03_9EURY</name>
<dbReference type="Gene3D" id="1.10.357.140">
    <property type="entry name" value="UbiA prenyltransferase"/>
    <property type="match status" value="1"/>
</dbReference>
<evidence type="ECO:0000256" key="5">
    <source>
        <dbReference type="SAM" id="Phobius"/>
    </source>
</evidence>